<comment type="caution">
    <text evidence="9">The sequence shown here is derived from an EMBL/GenBank/DDBJ whole genome shotgun (WGS) entry which is preliminary data.</text>
</comment>
<dbReference type="OrthoDB" id="4543034at2"/>
<keyword evidence="5 7" id="KW-1133">Transmembrane helix</keyword>
<proteinExistence type="inferred from homology"/>
<comment type="subcellular location">
    <subcellularLocation>
        <location evidence="1 7">Cell membrane</location>
        <topology evidence="1 7">Multi-pass membrane protein</topology>
    </subcellularLocation>
</comment>
<dbReference type="EMBL" id="QZFU01000019">
    <property type="protein sequence ID" value="RJO74720.1"/>
    <property type="molecule type" value="Genomic_DNA"/>
</dbReference>
<dbReference type="CDD" id="cd06261">
    <property type="entry name" value="TM_PBP2"/>
    <property type="match status" value="1"/>
</dbReference>
<dbReference type="PROSITE" id="PS50928">
    <property type="entry name" value="ABC_TM1"/>
    <property type="match status" value="1"/>
</dbReference>
<evidence type="ECO:0000256" key="2">
    <source>
        <dbReference type="ARBA" id="ARBA00022448"/>
    </source>
</evidence>
<comment type="similarity">
    <text evidence="7">Belongs to the binding-protein-dependent transport system permease family.</text>
</comment>
<dbReference type="PANTHER" id="PTHR30614">
    <property type="entry name" value="MEMBRANE COMPONENT OF AMINO ACID ABC TRANSPORTER"/>
    <property type="match status" value="1"/>
</dbReference>
<dbReference type="InterPro" id="IPR035906">
    <property type="entry name" value="MetI-like_sf"/>
</dbReference>
<evidence type="ECO:0000313" key="10">
    <source>
        <dbReference type="Proteomes" id="UP000266677"/>
    </source>
</evidence>
<dbReference type="Pfam" id="PF00528">
    <property type="entry name" value="BPD_transp_1"/>
    <property type="match status" value="1"/>
</dbReference>
<evidence type="ECO:0000256" key="4">
    <source>
        <dbReference type="ARBA" id="ARBA00022692"/>
    </source>
</evidence>
<dbReference type="NCBIfam" id="TIGR01726">
    <property type="entry name" value="HEQRo_perm_3TM"/>
    <property type="match status" value="1"/>
</dbReference>
<organism evidence="9 10">
    <name type="scientific">Nocardia panacis</name>
    <dbReference type="NCBI Taxonomy" id="2340916"/>
    <lineage>
        <taxon>Bacteria</taxon>
        <taxon>Bacillati</taxon>
        <taxon>Actinomycetota</taxon>
        <taxon>Actinomycetes</taxon>
        <taxon>Mycobacteriales</taxon>
        <taxon>Nocardiaceae</taxon>
        <taxon>Nocardia</taxon>
    </lineage>
</organism>
<protein>
    <submittedName>
        <fullName evidence="9">Amino acid ABC transporter permease</fullName>
    </submittedName>
</protein>
<dbReference type="GO" id="GO:0006865">
    <property type="term" value="P:amino acid transport"/>
    <property type="evidence" value="ECO:0007669"/>
    <property type="project" value="TreeGrafter"/>
</dbReference>
<feature type="transmembrane region" description="Helical" evidence="7">
    <location>
        <begin position="21"/>
        <end position="38"/>
    </location>
</feature>
<feature type="transmembrane region" description="Helical" evidence="7">
    <location>
        <begin position="185"/>
        <end position="208"/>
    </location>
</feature>
<evidence type="ECO:0000259" key="8">
    <source>
        <dbReference type="PROSITE" id="PS50928"/>
    </source>
</evidence>
<evidence type="ECO:0000256" key="5">
    <source>
        <dbReference type="ARBA" id="ARBA00022989"/>
    </source>
</evidence>
<sequence>MSGASVLYDAPGPKARLRNGIYSAVVVVVVAAALWFLYRGLADKGQFTAEKWKPFLDKDVWTTYLLPGIKGTVLAAFLSIVLALVLGMVFGILRLSEHRIVRLVAGAIVEVARAIPVLILMIFLFAAFSKYNLVETEQLGLTAVVTALTIYNGSVIAEIVRAGIKSLPRGQTEASLALGLRKGQLMRLILLPQAITAMLPAIISQMVVALKDSALGYQITYIEVVRSGYQLGAAQGNTIPALIVIAIIMIILNSALGFLATKVEQRLRARRRIKGGAVVLPADSVLTDAAPGVDPAGPKP</sequence>
<keyword evidence="4 7" id="KW-0812">Transmembrane</keyword>
<dbReference type="PANTHER" id="PTHR30614:SF21">
    <property type="entry name" value="AMINO ACID ABC TRANSPORTER PERMEASE"/>
    <property type="match status" value="1"/>
</dbReference>
<evidence type="ECO:0000256" key="6">
    <source>
        <dbReference type="ARBA" id="ARBA00023136"/>
    </source>
</evidence>
<evidence type="ECO:0000256" key="3">
    <source>
        <dbReference type="ARBA" id="ARBA00022475"/>
    </source>
</evidence>
<feature type="transmembrane region" description="Helical" evidence="7">
    <location>
        <begin position="239"/>
        <end position="261"/>
    </location>
</feature>
<name>A0A3A4KNL3_9NOCA</name>
<reference evidence="9 10" key="1">
    <citation type="submission" date="2018-09" db="EMBL/GenBank/DDBJ databases">
        <title>YIM PH21274 draft genome.</title>
        <authorList>
            <person name="Miao C."/>
        </authorList>
    </citation>
    <scope>NUCLEOTIDE SEQUENCE [LARGE SCALE GENOMIC DNA]</scope>
    <source>
        <strain evidence="9 10">YIM PH 21724</strain>
    </source>
</reference>
<feature type="transmembrane region" description="Helical" evidence="7">
    <location>
        <begin position="100"/>
        <end position="128"/>
    </location>
</feature>
<dbReference type="InterPro" id="IPR000515">
    <property type="entry name" value="MetI-like"/>
</dbReference>
<dbReference type="InterPro" id="IPR010065">
    <property type="entry name" value="AA_ABC_transptr_permease_3TM"/>
</dbReference>
<gene>
    <name evidence="9" type="ORF">D5S18_14720</name>
</gene>
<dbReference type="GO" id="GO:0022857">
    <property type="term" value="F:transmembrane transporter activity"/>
    <property type="evidence" value="ECO:0007669"/>
    <property type="project" value="InterPro"/>
</dbReference>
<evidence type="ECO:0000256" key="1">
    <source>
        <dbReference type="ARBA" id="ARBA00004651"/>
    </source>
</evidence>
<accession>A0A3A4KNL3</accession>
<keyword evidence="2 7" id="KW-0813">Transport</keyword>
<evidence type="ECO:0000313" key="9">
    <source>
        <dbReference type="EMBL" id="RJO74720.1"/>
    </source>
</evidence>
<keyword evidence="3" id="KW-1003">Cell membrane</keyword>
<feature type="transmembrane region" description="Helical" evidence="7">
    <location>
        <begin position="140"/>
        <end position="164"/>
    </location>
</feature>
<dbReference type="Gene3D" id="1.10.3720.10">
    <property type="entry name" value="MetI-like"/>
    <property type="match status" value="1"/>
</dbReference>
<evidence type="ECO:0000256" key="7">
    <source>
        <dbReference type="RuleBase" id="RU363032"/>
    </source>
</evidence>
<feature type="domain" description="ABC transmembrane type-1" evidence="8">
    <location>
        <begin position="69"/>
        <end position="260"/>
    </location>
</feature>
<dbReference type="GO" id="GO:0043190">
    <property type="term" value="C:ATP-binding cassette (ABC) transporter complex"/>
    <property type="evidence" value="ECO:0007669"/>
    <property type="project" value="InterPro"/>
</dbReference>
<dbReference type="InterPro" id="IPR043429">
    <property type="entry name" value="ArtM/GltK/GlnP/TcyL/YhdX-like"/>
</dbReference>
<keyword evidence="6 7" id="KW-0472">Membrane</keyword>
<feature type="transmembrane region" description="Helical" evidence="7">
    <location>
        <begin position="73"/>
        <end position="93"/>
    </location>
</feature>
<keyword evidence="10" id="KW-1185">Reference proteome</keyword>
<dbReference type="RefSeq" id="WP_120041301.1">
    <property type="nucleotide sequence ID" value="NZ_QZFU01000019.1"/>
</dbReference>
<dbReference type="AlphaFoldDB" id="A0A3A4KNL3"/>
<dbReference type="SUPFAM" id="SSF161098">
    <property type="entry name" value="MetI-like"/>
    <property type="match status" value="1"/>
</dbReference>
<dbReference type="Proteomes" id="UP000266677">
    <property type="component" value="Unassembled WGS sequence"/>
</dbReference>